<feature type="compositionally biased region" description="Low complexity" evidence="1">
    <location>
        <begin position="275"/>
        <end position="287"/>
    </location>
</feature>
<dbReference type="STRING" id="133412.A0A1R1Y702"/>
<dbReference type="OrthoDB" id="39175at2759"/>
<dbReference type="Gene3D" id="4.10.240.10">
    <property type="entry name" value="Zn(2)-C6 fungal-type DNA-binding domain"/>
    <property type="match status" value="1"/>
</dbReference>
<dbReference type="PROSITE" id="PS50048">
    <property type="entry name" value="ZN2_CY6_FUNGAL_2"/>
    <property type="match status" value="1"/>
</dbReference>
<proteinExistence type="predicted"/>
<dbReference type="InterPro" id="IPR001138">
    <property type="entry name" value="Zn2Cys6_DnaBD"/>
</dbReference>
<sequence>MSSSDTRKVSLKKYIAAKQHAKDKDLAVLNTCMCCQKRKVKCDSLKPSCSNCKRRGELCEYRRSTRYRVTPAKSSLSKPMRGSSIGHIHYFCPENSFVHSSIGYTPSSNLIKPRITADPIHLAAQPHSNVPAHASVSPSRESISSIRTPGSSAYGASPRLTHFDSSPATCLHGLASESLSDHTGIYPDRYHNANNYSMPEHRSYTSQSNTSLPTVYGLNQFKQPSDPSYNNYYKNSFVHSSIGYTPSSNLIKPRITADPIHLAAQPHSNVPAHASVSPSRESISSIRTPGSSAYGASPRLTHFDSSPATCLHGLASESLSDHTGIYPDRYHNANNYSMPEHRSYTSQSNTSLPTVYGLNQFKQPSDPSYNNYYSHINSVPNSGSLPTLSKPYNSSSISHKSISKISVSFLIN</sequence>
<dbReference type="AlphaFoldDB" id="A0A1R1Y702"/>
<feature type="domain" description="Zn(2)-C6 fungal-type" evidence="2">
    <location>
        <begin position="31"/>
        <end position="61"/>
    </location>
</feature>
<reference evidence="3 4" key="1">
    <citation type="submission" date="2017-01" db="EMBL/GenBank/DDBJ databases">
        <authorList>
            <person name="Mah S.A."/>
            <person name="Swanson W.J."/>
            <person name="Moy G.W."/>
            <person name="Vacquier V.D."/>
        </authorList>
    </citation>
    <scope>NUCLEOTIDE SEQUENCE [LARGE SCALE GENOMIC DNA]</scope>
    <source>
        <strain evidence="3 4">GSMNP</strain>
    </source>
</reference>
<protein>
    <recommendedName>
        <fullName evidence="2">Zn(2)-C6 fungal-type domain-containing protein</fullName>
    </recommendedName>
</protein>
<feature type="region of interest" description="Disordered" evidence="1">
    <location>
        <begin position="130"/>
        <end position="151"/>
    </location>
</feature>
<evidence type="ECO:0000256" key="1">
    <source>
        <dbReference type="SAM" id="MobiDB-lite"/>
    </source>
</evidence>
<evidence type="ECO:0000259" key="2">
    <source>
        <dbReference type="PROSITE" id="PS50048"/>
    </source>
</evidence>
<accession>A0A1R1Y702</accession>
<organism evidence="3 4">
    <name type="scientific">Smittium culicis</name>
    <dbReference type="NCBI Taxonomy" id="133412"/>
    <lineage>
        <taxon>Eukaryota</taxon>
        <taxon>Fungi</taxon>
        <taxon>Fungi incertae sedis</taxon>
        <taxon>Zoopagomycota</taxon>
        <taxon>Kickxellomycotina</taxon>
        <taxon>Harpellomycetes</taxon>
        <taxon>Harpellales</taxon>
        <taxon>Legeriomycetaceae</taxon>
        <taxon>Smittium</taxon>
    </lineage>
</organism>
<dbReference type="SMART" id="SM00066">
    <property type="entry name" value="GAL4"/>
    <property type="match status" value="1"/>
</dbReference>
<dbReference type="CDD" id="cd00067">
    <property type="entry name" value="GAL4"/>
    <property type="match status" value="1"/>
</dbReference>
<dbReference type="GO" id="GO:0000981">
    <property type="term" value="F:DNA-binding transcription factor activity, RNA polymerase II-specific"/>
    <property type="evidence" value="ECO:0007669"/>
    <property type="project" value="InterPro"/>
</dbReference>
<feature type="compositionally biased region" description="Low complexity" evidence="1">
    <location>
        <begin position="135"/>
        <end position="147"/>
    </location>
</feature>
<gene>
    <name evidence="3" type="ORF">AYI70_g2716</name>
</gene>
<dbReference type="EMBL" id="LSSN01000706">
    <property type="protein sequence ID" value="OMJ22688.1"/>
    <property type="molecule type" value="Genomic_DNA"/>
</dbReference>
<keyword evidence="4" id="KW-1185">Reference proteome</keyword>
<dbReference type="GO" id="GO:0008270">
    <property type="term" value="F:zinc ion binding"/>
    <property type="evidence" value="ECO:0007669"/>
    <property type="project" value="InterPro"/>
</dbReference>
<dbReference type="Proteomes" id="UP000187283">
    <property type="component" value="Unassembled WGS sequence"/>
</dbReference>
<evidence type="ECO:0000313" key="4">
    <source>
        <dbReference type="Proteomes" id="UP000187283"/>
    </source>
</evidence>
<dbReference type="SUPFAM" id="SSF57701">
    <property type="entry name" value="Zn2/Cys6 DNA-binding domain"/>
    <property type="match status" value="1"/>
</dbReference>
<name>A0A1R1Y702_9FUNG</name>
<evidence type="ECO:0000313" key="3">
    <source>
        <dbReference type="EMBL" id="OMJ22688.1"/>
    </source>
</evidence>
<comment type="caution">
    <text evidence="3">The sequence shown here is derived from an EMBL/GenBank/DDBJ whole genome shotgun (WGS) entry which is preliminary data.</text>
</comment>
<dbReference type="InterPro" id="IPR036864">
    <property type="entry name" value="Zn2-C6_fun-type_DNA-bd_sf"/>
</dbReference>
<feature type="region of interest" description="Disordered" evidence="1">
    <location>
        <begin position="270"/>
        <end position="291"/>
    </location>
</feature>
<dbReference type="Pfam" id="PF00172">
    <property type="entry name" value="Zn_clus"/>
    <property type="match status" value="1"/>
</dbReference>